<dbReference type="Pfam" id="PF22678">
    <property type="entry name" value="Cytochrom_c_NrfB-like"/>
    <property type="match status" value="1"/>
</dbReference>
<organism evidence="5 6">
    <name type="scientific">Paraferrimonas sedimenticola</name>
    <dbReference type="NCBI Taxonomy" id="375674"/>
    <lineage>
        <taxon>Bacteria</taxon>
        <taxon>Pseudomonadati</taxon>
        <taxon>Pseudomonadota</taxon>
        <taxon>Gammaproteobacteria</taxon>
        <taxon>Alteromonadales</taxon>
        <taxon>Ferrimonadaceae</taxon>
        <taxon>Paraferrimonas</taxon>
    </lineage>
</organism>
<dbReference type="InterPro" id="IPR020015">
    <property type="entry name" value="Decahaem_cyt-c_DmsE"/>
</dbReference>
<sequence>MMMTKRIFQLLTLSVTLCLSLASVAAWDELSEEELERQLVEKFEKGEYSKKGADNCLTCHRKDAKVMALFDGVHGRSNQPGSPMAGLQCEACHGPMGKHNRGGKEPMIAFGPDSKLSAESQNSVCLGCHTDSRQQSWHASIHNVEEVTCAECHEVHAKHDPTQNQLTINDTCTGCHTEQKSMMNMRSSHPLKWNRMTCIDCHSPHGSPSEHALVKSDVNQTCYSCHAEKRGPFLWEHEPVTESCVNCHNPHGSVNENMVHYRAPQLCQQCHAEDGHANRVVQRADQDAFGAGQSCMNCHSQVHGSNHPVGAKLQR</sequence>
<dbReference type="SUPFAM" id="SSF48695">
    <property type="entry name" value="Multiheme cytochromes"/>
    <property type="match status" value="1"/>
</dbReference>
<gene>
    <name evidence="5" type="primary">dmsE</name>
    <name evidence="5" type="ORF">GCM10007895_23730</name>
</gene>
<dbReference type="PANTHER" id="PTHR35038">
    <property type="entry name" value="DISSIMILATORY SULFITE REDUCTASE SIRA"/>
    <property type="match status" value="1"/>
</dbReference>
<reference evidence="5" key="2">
    <citation type="submission" date="2023-01" db="EMBL/GenBank/DDBJ databases">
        <title>Draft genome sequence of Paraferrimonas sedimenticola strain NBRC 101628.</title>
        <authorList>
            <person name="Sun Q."/>
            <person name="Mori K."/>
        </authorList>
    </citation>
    <scope>NUCLEOTIDE SEQUENCE</scope>
    <source>
        <strain evidence="5">NBRC 101628</strain>
    </source>
</reference>
<dbReference type="InterPro" id="IPR053875">
    <property type="entry name" value="Cytochrom_c_NrfB-like_dom"/>
</dbReference>
<accession>A0AA37RYH1</accession>
<dbReference type="InterPro" id="IPR036280">
    <property type="entry name" value="Multihaem_cyt_sf"/>
</dbReference>
<dbReference type="Gene3D" id="3.90.10.10">
    <property type="entry name" value="Cytochrome C3"/>
    <property type="match status" value="1"/>
</dbReference>
<dbReference type="EMBL" id="BSNC01000005">
    <property type="protein sequence ID" value="GLP97067.1"/>
    <property type="molecule type" value="Genomic_DNA"/>
</dbReference>
<evidence type="ECO:0000256" key="1">
    <source>
        <dbReference type="ARBA" id="ARBA00022729"/>
    </source>
</evidence>
<dbReference type="GO" id="GO:0016491">
    <property type="term" value="F:oxidoreductase activity"/>
    <property type="evidence" value="ECO:0007669"/>
    <property type="project" value="TreeGrafter"/>
</dbReference>
<feature type="domain" description="Doubled CXXCH motif" evidence="3">
    <location>
        <begin position="197"/>
        <end position="230"/>
    </location>
</feature>
<dbReference type="InterPro" id="IPR010177">
    <property type="entry name" value="Paired_CXXCH_1"/>
</dbReference>
<evidence type="ECO:0000256" key="2">
    <source>
        <dbReference type="SAM" id="SignalP"/>
    </source>
</evidence>
<protein>
    <submittedName>
        <fullName evidence="5">Cystathionine beta-synthase</fullName>
    </submittedName>
</protein>
<keyword evidence="1 2" id="KW-0732">Signal</keyword>
<feature type="domain" description="Cytochrome c-type protein NrfB-like" evidence="4">
    <location>
        <begin position="89"/>
        <end position="163"/>
    </location>
</feature>
<keyword evidence="6" id="KW-1185">Reference proteome</keyword>
<dbReference type="NCBIfam" id="TIGR03508">
    <property type="entry name" value="decahem_SO"/>
    <property type="match status" value="1"/>
</dbReference>
<name>A0AA37RYH1_9GAMM</name>
<reference evidence="5" key="1">
    <citation type="journal article" date="2014" name="Int. J. Syst. Evol. Microbiol.">
        <title>Complete genome sequence of Corynebacterium casei LMG S-19264T (=DSM 44701T), isolated from a smear-ripened cheese.</title>
        <authorList>
            <consortium name="US DOE Joint Genome Institute (JGI-PGF)"/>
            <person name="Walter F."/>
            <person name="Albersmeier A."/>
            <person name="Kalinowski J."/>
            <person name="Ruckert C."/>
        </authorList>
    </citation>
    <scope>NUCLEOTIDE SEQUENCE</scope>
    <source>
        <strain evidence="5">NBRC 101628</strain>
    </source>
</reference>
<dbReference type="PANTHER" id="PTHR35038:SF6">
    <property type="entry name" value="SURFACE LOCALIZED DECAHEME CYTOCHROME C LIPOPROTEIN"/>
    <property type="match status" value="1"/>
</dbReference>
<dbReference type="NCBIfam" id="TIGR01905">
    <property type="entry name" value="paired_CXXCH_1"/>
    <property type="match status" value="2"/>
</dbReference>
<evidence type="ECO:0000259" key="3">
    <source>
        <dbReference type="Pfam" id="PF09699"/>
    </source>
</evidence>
<dbReference type="Pfam" id="PF09699">
    <property type="entry name" value="Paired_CXXCH_1"/>
    <property type="match status" value="2"/>
</dbReference>
<dbReference type="Gene3D" id="1.10.1130.10">
    <property type="entry name" value="Flavocytochrome C3, Chain A"/>
    <property type="match status" value="1"/>
</dbReference>
<comment type="caution">
    <text evidence="5">The sequence shown here is derived from an EMBL/GenBank/DDBJ whole genome shotgun (WGS) entry which is preliminary data.</text>
</comment>
<dbReference type="AlphaFoldDB" id="A0AA37RYH1"/>
<evidence type="ECO:0000313" key="5">
    <source>
        <dbReference type="EMBL" id="GLP97067.1"/>
    </source>
</evidence>
<proteinExistence type="predicted"/>
<feature type="chain" id="PRO_5041272547" evidence="2">
    <location>
        <begin position="26"/>
        <end position="315"/>
    </location>
</feature>
<dbReference type="InterPro" id="IPR051829">
    <property type="entry name" value="Multiheme_Cytochr_ET"/>
</dbReference>
<feature type="domain" description="Doubled CXXCH motif" evidence="3">
    <location>
        <begin position="237"/>
        <end position="274"/>
    </location>
</feature>
<feature type="signal peptide" evidence="2">
    <location>
        <begin position="1"/>
        <end position="25"/>
    </location>
</feature>
<evidence type="ECO:0000313" key="6">
    <source>
        <dbReference type="Proteomes" id="UP001161422"/>
    </source>
</evidence>
<dbReference type="Proteomes" id="UP001161422">
    <property type="component" value="Unassembled WGS sequence"/>
</dbReference>
<evidence type="ECO:0000259" key="4">
    <source>
        <dbReference type="Pfam" id="PF22678"/>
    </source>
</evidence>